<dbReference type="InterPro" id="IPR001436">
    <property type="entry name" value="Alpha-crystallin/sHSP_animal"/>
</dbReference>
<accession>A0A0B6Z9E9</accession>
<dbReference type="GO" id="GO:0005737">
    <property type="term" value="C:cytoplasm"/>
    <property type="evidence" value="ECO:0007669"/>
    <property type="project" value="TreeGrafter"/>
</dbReference>
<feature type="domain" description="SHSP" evidence="4">
    <location>
        <begin position="3"/>
        <end position="110"/>
    </location>
</feature>
<dbReference type="EMBL" id="HACG01018097">
    <property type="protein sequence ID" value="CEK64962.1"/>
    <property type="molecule type" value="Transcribed_RNA"/>
</dbReference>
<dbReference type="SUPFAM" id="SSF49764">
    <property type="entry name" value="HSP20-like chaperones"/>
    <property type="match status" value="1"/>
</dbReference>
<dbReference type="InterPro" id="IPR008978">
    <property type="entry name" value="HSP20-like_chaperone"/>
</dbReference>
<dbReference type="GO" id="GO:0042026">
    <property type="term" value="P:protein refolding"/>
    <property type="evidence" value="ECO:0007669"/>
    <property type="project" value="TreeGrafter"/>
</dbReference>
<sequence>KKLEKRSGGLDAQIIHTNKDISLRMDVRNFEPKDLKVSIFNGVVTVEGKKEKDEGEKGSYKTHFMRKFSLPNNIANPGDIKSELKEGILTITAKKMLEEGAVKEIPIEFK</sequence>
<dbReference type="CDD" id="cd06526">
    <property type="entry name" value="metazoan_ACD"/>
    <property type="match status" value="1"/>
</dbReference>
<evidence type="ECO:0000259" key="4">
    <source>
        <dbReference type="PROSITE" id="PS01031"/>
    </source>
</evidence>
<evidence type="ECO:0000256" key="2">
    <source>
        <dbReference type="PROSITE-ProRule" id="PRU00285"/>
    </source>
</evidence>
<evidence type="ECO:0000256" key="1">
    <source>
        <dbReference type="ARBA" id="ARBA00023016"/>
    </source>
</evidence>
<feature type="non-terminal residue" evidence="5">
    <location>
        <position position="110"/>
    </location>
</feature>
<name>A0A0B6Z9E9_9EUPU</name>
<dbReference type="PANTHER" id="PTHR45640:SF13">
    <property type="entry name" value="HEAT SHOCK PROTEIN 22-RELATED"/>
    <property type="match status" value="1"/>
</dbReference>
<organism evidence="5">
    <name type="scientific">Arion vulgaris</name>
    <dbReference type="NCBI Taxonomy" id="1028688"/>
    <lineage>
        <taxon>Eukaryota</taxon>
        <taxon>Metazoa</taxon>
        <taxon>Spiralia</taxon>
        <taxon>Lophotrochozoa</taxon>
        <taxon>Mollusca</taxon>
        <taxon>Gastropoda</taxon>
        <taxon>Heterobranchia</taxon>
        <taxon>Euthyneura</taxon>
        <taxon>Panpulmonata</taxon>
        <taxon>Eupulmonata</taxon>
        <taxon>Stylommatophora</taxon>
        <taxon>Helicina</taxon>
        <taxon>Arionoidea</taxon>
        <taxon>Arionidae</taxon>
        <taxon>Arion</taxon>
    </lineage>
</organism>
<evidence type="ECO:0000256" key="3">
    <source>
        <dbReference type="RuleBase" id="RU003616"/>
    </source>
</evidence>
<dbReference type="PROSITE" id="PS01031">
    <property type="entry name" value="SHSP"/>
    <property type="match status" value="1"/>
</dbReference>
<protein>
    <recommendedName>
        <fullName evidence="4">SHSP domain-containing protein</fullName>
    </recommendedName>
</protein>
<dbReference type="PANTHER" id="PTHR45640">
    <property type="entry name" value="HEAT SHOCK PROTEIN HSP-12.2-RELATED"/>
    <property type="match status" value="1"/>
</dbReference>
<dbReference type="InterPro" id="IPR002068">
    <property type="entry name" value="A-crystallin/Hsp20_dom"/>
</dbReference>
<evidence type="ECO:0000313" key="5">
    <source>
        <dbReference type="EMBL" id="CEK64962.1"/>
    </source>
</evidence>
<keyword evidence="1" id="KW-0346">Stress response</keyword>
<feature type="non-terminal residue" evidence="5">
    <location>
        <position position="1"/>
    </location>
</feature>
<gene>
    <name evidence="5" type="primary">ORF53462</name>
</gene>
<dbReference type="GO" id="GO:0005634">
    <property type="term" value="C:nucleus"/>
    <property type="evidence" value="ECO:0007669"/>
    <property type="project" value="TreeGrafter"/>
</dbReference>
<dbReference type="GO" id="GO:0051082">
    <property type="term" value="F:unfolded protein binding"/>
    <property type="evidence" value="ECO:0007669"/>
    <property type="project" value="TreeGrafter"/>
</dbReference>
<proteinExistence type="inferred from homology"/>
<dbReference type="Pfam" id="PF00011">
    <property type="entry name" value="HSP20"/>
    <property type="match status" value="1"/>
</dbReference>
<dbReference type="GO" id="GO:0009408">
    <property type="term" value="P:response to heat"/>
    <property type="evidence" value="ECO:0007669"/>
    <property type="project" value="TreeGrafter"/>
</dbReference>
<dbReference type="AlphaFoldDB" id="A0A0B6Z9E9"/>
<reference evidence="5" key="1">
    <citation type="submission" date="2014-12" db="EMBL/GenBank/DDBJ databases">
        <title>Insight into the proteome of Arion vulgaris.</title>
        <authorList>
            <person name="Aradska J."/>
            <person name="Bulat T."/>
            <person name="Smidak R."/>
            <person name="Sarate P."/>
            <person name="Gangsoo J."/>
            <person name="Sialana F."/>
            <person name="Bilban M."/>
            <person name="Lubec G."/>
        </authorList>
    </citation>
    <scope>NUCLEOTIDE SEQUENCE</scope>
    <source>
        <tissue evidence="5">Skin</tissue>
    </source>
</reference>
<comment type="similarity">
    <text evidence="2 3">Belongs to the small heat shock protein (HSP20) family.</text>
</comment>
<dbReference type="Gene3D" id="2.60.40.790">
    <property type="match status" value="1"/>
</dbReference>